<keyword evidence="1" id="KW-1133">Transmembrane helix</keyword>
<keyword evidence="1" id="KW-0472">Membrane</keyword>
<dbReference type="Pfam" id="PF10658">
    <property type="entry name" value="DUF2484"/>
    <property type="match status" value="1"/>
</dbReference>
<protein>
    <submittedName>
        <fullName evidence="2">DUF2484 family protein</fullName>
    </submittedName>
</protein>
<name>A0A926GJ30_9RHOB</name>
<dbReference type="InterPro" id="IPR018919">
    <property type="entry name" value="DUF2484"/>
</dbReference>
<evidence type="ECO:0000256" key="1">
    <source>
        <dbReference type="SAM" id="Phobius"/>
    </source>
</evidence>
<keyword evidence="1" id="KW-0812">Transmembrane</keyword>
<dbReference type="EMBL" id="JACOQL010000005">
    <property type="protein sequence ID" value="MBC9248224.1"/>
    <property type="molecule type" value="Genomic_DNA"/>
</dbReference>
<keyword evidence="3" id="KW-1185">Reference proteome</keyword>
<gene>
    <name evidence="2" type="ORF">H4P12_16240</name>
</gene>
<sequence>MTTSHICSLLAIGCWLLLVVLAHWLPVKYRQQAFWGLIALGVPTLGLITLHWGPGVGIGAFAIGVCALFTRPLRAINPISPTTEQG</sequence>
<dbReference type="AlphaFoldDB" id="A0A926GJ30"/>
<reference evidence="2" key="1">
    <citation type="submission" date="2020-08" db="EMBL/GenBank/DDBJ databases">
        <title>Paracoccus amoyensis sp. nov., isolated from the surface seawater at coast of Xiamen, Fujian.</title>
        <authorList>
            <person name="Lyu L."/>
        </authorList>
    </citation>
    <scope>NUCLEOTIDE SEQUENCE</scope>
    <source>
        <strain evidence="2">11-3</strain>
    </source>
</reference>
<feature type="transmembrane region" description="Helical" evidence="1">
    <location>
        <begin position="46"/>
        <end position="69"/>
    </location>
</feature>
<organism evidence="2 3">
    <name type="scientific">Paracoccus amoyensis</name>
    <dbReference type="NCBI Taxonomy" id="2760093"/>
    <lineage>
        <taxon>Bacteria</taxon>
        <taxon>Pseudomonadati</taxon>
        <taxon>Pseudomonadota</taxon>
        <taxon>Alphaproteobacteria</taxon>
        <taxon>Rhodobacterales</taxon>
        <taxon>Paracoccaceae</taxon>
        <taxon>Paracoccus</taxon>
    </lineage>
</organism>
<evidence type="ECO:0000313" key="2">
    <source>
        <dbReference type="EMBL" id="MBC9248224.1"/>
    </source>
</evidence>
<dbReference type="RefSeq" id="WP_187794726.1">
    <property type="nucleotide sequence ID" value="NZ_JACOQL010000005.1"/>
</dbReference>
<proteinExistence type="predicted"/>
<evidence type="ECO:0000313" key="3">
    <source>
        <dbReference type="Proteomes" id="UP000608594"/>
    </source>
</evidence>
<accession>A0A926GJ30</accession>
<comment type="caution">
    <text evidence="2">The sequence shown here is derived from an EMBL/GenBank/DDBJ whole genome shotgun (WGS) entry which is preliminary data.</text>
</comment>
<dbReference type="Proteomes" id="UP000608594">
    <property type="component" value="Unassembled WGS sequence"/>
</dbReference>